<comment type="caution">
    <text evidence="2">The sequence shown here is derived from an EMBL/GenBank/DDBJ whole genome shotgun (WGS) entry which is preliminary data.</text>
</comment>
<dbReference type="EMBL" id="BSRI01000001">
    <property type="protein sequence ID" value="GLV55301.1"/>
    <property type="molecule type" value="Genomic_DNA"/>
</dbReference>
<feature type="transmembrane region" description="Helical" evidence="1">
    <location>
        <begin position="23"/>
        <end position="43"/>
    </location>
</feature>
<keyword evidence="1" id="KW-0812">Transmembrane</keyword>
<evidence type="ECO:0000256" key="1">
    <source>
        <dbReference type="SAM" id="Phobius"/>
    </source>
</evidence>
<evidence type="ECO:0000313" key="3">
    <source>
        <dbReference type="Proteomes" id="UP001344906"/>
    </source>
</evidence>
<proteinExistence type="predicted"/>
<protein>
    <submittedName>
        <fullName evidence="2">Uncharacterized protein</fullName>
    </submittedName>
</protein>
<name>A0ABQ6FM57_9CHLR</name>
<gene>
    <name evidence="2" type="ORF">KDH_21480</name>
</gene>
<dbReference type="Proteomes" id="UP001344906">
    <property type="component" value="Unassembled WGS sequence"/>
</dbReference>
<evidence type="ECO:0000313" key="2">
    <source>
        <dbReference type="EMBL" id="GLV55301.1"/>
    </source>
</evidence>
<feature type="transmembrane region" description="Helical" evidence="1">
    <location>
        <begin position="63"/>
        <end position="80"/>
    </location>
</feature>
<organism evidence="2 3">
    <name type="scientific">Dictyobacter halimunensis</name>
    <dbReference type="NCBI Taxonomy" id="3026934"/>
    <lineage>
        <taxon>Bacteria</taxon>
        <taxon>Bacillati</taxon>
        <taxon>Chloroflexota</taxon>
        <taxon>Ktedonobacteria</taxon>
        <taxon>Ktedonobacterales</taxon>
        <taxon>Dictyobacteraceae</taxon>
        <taxon>Dictyobacter</taxon>
    </lineage>
</organism>
<sequence length="93" mass="10712">MAEQKGTSRTLFSLPERGTGRKLFLWAWHLLLCVAIVLLIACWQTPLWLIGSAGDFARMMEKIEIVLFILLLTSPLTRTLRQRLFPRNSAPRM</sequence>
<accession>A0ABQ6FM57</accession>
<keyword evidence="3" id="KW-1185">Reference proteome</keyword>
<dbReference type="RefSeq" id="WP_338249522.1">
    <property type="nucleotide sequence ID" value="NZ_BSRI01000001.1"/>
</dbReference>
<reference evidence="2 3" key="1">
    <citation type="submission" date="2023-02" db="EMBL/GenBank/DDBJ databases">
        <title>Dictyobacter halimunensis sp. nov., a new member of the class Ktedonobacteria from forest soil in a geothermal area.</title>
        <authorList>
            <person name="Rachmania M.K."/>
            <person name="Ningsih F."/>
            <person name="Sakai Y."/>
            <person name="Yabe S."/>
            <person name="Yokota A."/>
            <person name="Sjamsuridzal W."/>
        </authorList>
    </citation>
    <scope>NUCLEOTIDE SEQUENCE [LARGE SCALE GENOMIC DNA]</scope>
    <source>
        <strain evidence="2 3">S3.2.2.5</strain>
    </source>
</reference>
<keyword evidence="1" id="KW-1133">Transmembrane helix</keyword>
<keyword evidence="1" id="KW-0472">Membrane</keyword>